<dbReference type="EC" id="2.1.1.63" evidence="3"/>
<dbReference type="EMBL" id="GG692399">
    <property type="protein sequence ID" value="EER32085.1"/>
    <property type="molecule type" value="Genomic_DNA"/>
</dbReference>
<dbReference type="InterPro" id="IPR014048">
    <property type="entry name" value="MethylDNA_cys_MeTrfase_DNA-bd"/>
</dbReference>
<dbReference type="Proteomes" id="UP000002037">
    <property type="component" value="Unassembled WGS sequence"/>
</dbReference>
<keyword evidence="15" id="KW-1185">Reference proteome</keyword>
<dbReference type="OrthoDB" id="1907495at2759"/>
<dbReference type="KEGG" id="ctp:CTRG_03756"/>
<evidence type="ECO:0000259" key="13">
    <source>
        <dbReference type="Pfam" id="PF01035"/>
    </source>
</evidence>
<accession>C5MDK4</accession>
<evidence type="ECO:0000256" key="2">
    <source>
        <dbReference type="ARBA" id="ARBA00008711"/>
    </source>
</evidence>
<evidence type="ECO:0000256" key="10">
    <source>
        <dbReference type="ARBA" id="ARBA00031621"/>
    </source>
</evidence>
<sequence length="174" mass="19860">MKSLYYTIIDTSPFKTMLVLDSQGVLYYASLGSSQLHLQKTLVTDFRRVKEYQLKPLSTIKTDKTEISDTVEKFKQLVANPKEDKQIPVEIIFGTSLQKKVWQHLRRIKPGETRTYKDMADTLGTHSRVIGNCCGANRIAMIIPCHRVLGSSGQVTGYRYGTKIKEYLLNLEKL</sequence>
<evidence type="ECO:0000256" key="8">
    <source>
        <dbReference type="ARBA" id="ARBA00023204"/>
    </source>
</evidence>
<evidence type="ECO:0000256" key="12">
    <source>
        <dbReference type="ARBA" id="ARBA00049348"/>
    </source>
</evidence>
<dbReference type="Gene3D" id="1.10.10.10">
    <property type="entry name" value="Winged helix-like DNA-binding domain superfamily/Winged helix DNA-binding domain"/>
    <property type="match status" value="1"/>
</dbReference>
<keyword evidence="7" id="KW-0227">DNA damage</keyword>
<comment type="similarity">
    <text evidence="2">Belongs to the MGMT family.</text>
</comment>
<protein>
    <recommendedName>
        <fullName evidence="4">Methylated-DNA--protein-cysteine methyltransferase</fullName>
        <ecNumber evidence="3">2.1.1.63</ecNumber>
    </recommendedName>
    <alternativeName>
        <fullName evidence="9">6-O-methylguanine-DNA methyltransferase</fullName>
    </alternativeName>
    <alternativeName>
        <fullName evidence="11">DNA repair MTase</fullName>
    </alternativeName>
    <alternativeName>
        <fullName evidence="10">O-6-methylguanine-DNA-alkyltransferase</fullName>
    </alternativeName>
</protein>
<proteinExistence type="inferred from homology"/>
<dbReference type="PANTHER" id="PTHR10815">
    <property type="entry name" value="METHYLATED-DNA--PROTEIN-CYSTEINE METHYLTRANSFERASE"/>
    <property type="match status" value="1"/>
</dbReference>
<dbReference type="AlphaFoldDB" id="C5MDK4"/>
<dbReference type="CDD" id="cd06445">
    <property type="entry name" value="ATase"/>
    <property type="match status" value="1"/>
</dbReference>
<evidence type="ECO:0000256" key="1">
    <source>
        <dbReference type="ARBA" id="ARBA00001286"/>
    </source>
</evidence>
<name>C5MDK4_CANTT</name>
<evidence type="ECO:0000313" key="15">
    <source>
        <dbReference type="Proteomes" id="UP000002037"/>
    </source>
</evidence>
<gene>
    <name evidence="14" type="ORF">CTRG_03756</name>
</gene>
<organism evidence="14 15">
    <name type="scientific">Candida tropicalis (strain ATCC MYA-3404 / T1)</name>
    <name type="common">Yeast</name>
    <dbReference type="NCBI Taxonomy" id="294747"/>
    <lineage>
        <taxon>Eukaryota</taxon>
        <taxon>Fungi</taxon>
        <taxon>Dikarya</taxon>
        <taxon>Ascomycota</taxon>
        <taxon>Saccharomycotina</taxon>
        <taxon>Pichiomycetes</taxon>
        <taxon>Debaryomycetaceae</taxon>
        <taxon>Candida/Lodderomyces clade</taxon>
        <taxon>Candida</taxon>
    </lineage>
</organism>
<dbReference type="HOGENOM" id="CLU_000445_52_2_1"/>
<feature type="domain" description="Methylated-DNA-[protein]-cysteine S-methyltransferase DNA binding" evidence="13">
    <location>
        <begin position="97"/>
        <end position="173"/>
    </location>
</feature>
<dbReference type="STRING" id="294747.C5MDK4"/>
<dbReference type="VEuPathDB" id="FungiDB:CTRG_03756"/>
<dbReference type="GO" id="GO:0006307">
    <property type="term" value="P:DNA alkylation repair"/>
    <property type="evidence" value="ECO:0007669"/>
    <property type="project" value="EnsemblFungi"/>
</dbReference>
<dbReference type="GeneID" id="8297888"/>
<dbReference type="SUPFAM" id="SSF46767">
    <property type="entry name" value="Methylated DNA-protein cysteine methyltransferase, C-terminal domain"/>
    <property type="match status" value="1"/>
</dbReference>
<dbReference type="RefSeq" id="XP_002549459.1">
    <property type="nucleotide sequence ID" value="XM_002549413.1"/>
</dbReference>
<evidence type="ECO:0000313" key="14">
    <source>
        <dbReference type="EMBL" id="EER32085.1"/>
    </source>
</evidence>
<dbReference type="PANTHER" id="PTHR10815:SF13">
    <property type="entry name" value="METHYLATED-DNA--PROTEIN-CYSTEINE METHYLTRANSFERASE"/>
    <property type="match status" value="1"/>
</dbReference>
<dbReference type="PROSITE" id="PS00374">
    <property type="entry name" value="MGMT"/>
    <property type="match status" value="1"/>
</dbReference>
<evidence type="ECO:0000256" key="4">
    <source>
        <dbReference type="ARBA" id="ARBA00015377"/>
    </source>
</evidence>
<reference evidence="14 15" key="1">
    <citation type="journal article" date="2009" name="Nature">
        <title>Evolution of pathogenicity and sexual reproduction in eight Candida genomes.</title>
        <authorList>
            <person name="Butler G."/>
            <person name="Rasmussen M.D."/>
            <person name="Lin M.F."/>
            <person name="Santos M.A."/>
            <person name="Sakthikumar S."/>
            <person name="Munro C.A."/>
            <person name="Rheinbay E."/>
            <person name="Grabherr M."/>
            <person name="Forche A."/>
            <person name="Reedy J.L."/>
            <person name="Agrafioti I."/>
            <person name="Arnaud M.B."/>
            <person name="Bates S."/>
            <person name="Brown A.J."/>
            <person name="Brunke S."/>
            <person name="Costanzo M.C."/>
            <person name="Fitzpatrick D.A."/>
            <person name="de Groot P.W."/>
            <person name="Harris D."/>
            <person name="Hoyer L.L."/>
            <person name="Hube B."/>
            <person name="Klis F.M."/>
            <person name="Kodira C."/>
            <person name="Lennard N."/>
            <person name="Logue M.E."/>
            <person name="Martin R."/>
            <person name="Neiman A.M."/>
            <person name="Nikolaou E."/>
            <person name="Quail M.A."/>
            <person name="Quinn J."/>
            <person name="Santos M.C."/>
            <person name="Schmitzberger F.F."/>
            <person name="Sherlock G."/>
            <person name="Shah P."/>
            <person name="Silverstein K.A."/>
            <person name="Skrzypek M.S."/>
            <person name="Soll D."/>
            <person name="Staggs R."/>
            <person name="Stansfield I."/>
            <person name="Stumpf M.P."/>
            <person name="Sudbery P.E."/>
            <person name="Srikantha T."/>
            <person name="Zeng Q."/>
            <person name="Berman J."/>
            <person name="Berriman M."/>
            <person name="Heitman J."/>
            <person name="Gow N.A."/>
            <person name="Lorenz M.C."/>
            <person name="Birren B.W."/>
            <person name="Kellis M."/>
            <person name="Cuomo C.A."/>
        </authorList>
    </citation>
    <scope>NUCLEOTIDE SEQUENCE [LARGE SCALE GENOMIC DNA]</scope>
    <source>
        <strain evidence="15">ATCC MYA-3404 / T1</strain>
    </source>
</reference>
<keyword evidence="6" id="KW-0808">Transferase</keyword>
<keyword evidence="5" id="KW-0489">Methyltransferase</keyword>
<dbReference type="Pfam" id="PF01035">
    <property type="entry name" value="DNA_binding_1"/>
    <property type="match status" value="1"/>
</dbReference>
<evidence type="ECO:0000256" key="9">
    <source>
        <dbReference type="ARBA" id="ARBA00030795"/>
    </source>
</evidence>
<dbReference type="GO" id="GO:0003908">
    <property type="term" value="F:methylated-DNA-[protein]-cysteine S-methyltransferase activity"/>
    <property type="evidence" value="ECO:0007669"/>
    <property type="project" value="UniProtKB-EC"/>
</dbReference>
<dbReference type="eggNOG" id="KOG4062">
    <property type="taxonomic scope" value="Eukaryota"/>
</dbReference>
<evidence type="ECO:0000256" key="5">
    <source>
        <dbReference type="ARBA" id="ARBA00022603"/>
    </source>
</evidence>
<dbReference type="InterPro" id="IPR036388">
    <property type="entry name" value="WH-like_DNA-bd_sf"/>
</dbReference>
<dbReference type="InterPro" id="IPR036217">
    <property type="entry name" value="MethylDNA_cys_MeTrfase_DNAb"/>
</dbReference>
<evidence type="ECO:0000256" key="3">
    <source>
        <dbReference type="ARBA" id="ARBA00011918"/>
    </source>
</evidence>
<evidence type="ECO:0000256" key="11">
    <source>
        <dbReference type="ARBA" id="ARBA00033095"/>
    </source>
</evidence>
<evidence type="ECO:0000256" key="6">
    <source>
        <dbReference type="ARBA" id="ARBA00022679"/>
    </source>
</evidence>
<comment type="catalytic activity">
    <reaction evidence="12">
        <text>a 6-O-methyl-2'-deoxyguanosine in DNA + L-cysteinyl-[protein] = S-methyl-L-cysteinyl-[protein] + a 2'-deoxyguanosine in DNA</text>
        <dbReference type="Rhea" id="RHEA:24000"/>
        <dbReference type="Rhea" id="RHEA-COMP:10131"/>
        <dbReference type="Rhea" id="RHEA-COMP:10132"/>
        <dbReference type="Rhea" id="RHEA-COMP:11367"/>
        <dbReference type="Rhea" id="RHEA-COMP:11368"/>
        <dbReference type="ChEBI" id="CHEBI:29950"/>
        <dbReference type="ChEBI" id="CHEBI:82612"/>
        <dbReference type="ChEBI" id="CHEBI:85445"/>
        <dbReference type="ChEBI" id="CHEBI:85448"/>
        <dbReference type="EC" id="2.1.1.63"/>
    </reaction>
</comment>
<keyword evidence="8" id="KW-0234">DNA repair</keyword>
<comment type="catalytic activity">
    <reaction evidence="1">
        <text>a 4-O-methyl-thymidine in DNA + L-cysteinyl-[protein] = a thymidine in DNA + S-methyl-L-cysteinyl-[protein]</text>
        <dbReference type="Rhea" id="RHEA:53428"/>
        <dbReference type="Rhea" id="RHEA-COMP:10131"/>
        <dbReference type="Rhea" id="RHEA-COMP:10132"/>
        <dbReference type="Rhea" id="RHEA-COMP:13555"/>
        <dbReference type="Rhea" id="RHEA-COMP:13556"/>
        <dbReference type="ChEBI" id="CHEBI:29950"/>
        <dbReference type="ChEBI" id="CHEBI:82612"/>
        <dbReference type="ChEBI" id="CHEBI:137386"/>
        <dbReference type="ChEBI" id="CHEBI:137387"/>
        <dbReference type="EC" id="2.1.1.63"/>
    </reaction>
</comment>
<evidence type="ECO:0000256" key="7">
    <source>
        <dbReference type="ARBA" id="ARBA00022763"/>
    </source>
</evidence>
<dbReference type="NCBIfam" id="TIGR00589">
    <property type="entry name" value="ogt"/>
    <property type="match status" value="1"/>
</dbReference>
<dbReference type="InterPro" id="IPR001497">
    <property type="entry name" value="MethylDNA_cys_MeTrfase_AS"/>
</dbReference>
<dbReference type="GO" id="GO:0032259">
    <property type="term" value="P:methylation"/>
    <property type="evidence" value="ECO:0007669"/>
    <property type="project" value="UniProtKB-KW"/>
</dbReference>